<feature type="region of interest" description="Disordered" evidence="1">
    <location>
        <begin position="1"/>
        <end position="27"/>
    </location>
</feature>
<keyword evidence="3" id="KW-1185">Reference proteome</keyword>
<evidence type="ECO:0000256" key="1">
    <source>
        <dbReference type="SAM" id="MobiDB-lite"/>
    </source>
</evidence>
<comment type="caution">
    <text evidence="2">The sequence shown here is derived from an EMBL/GenBank/DDBJ whole genome shotgun (WGS) entry which is preliminary data.</text>
</comment>
<feature type="compositionally biased region" description="Low complexity" evidence="1">
    <location>
        <begin position="267"/>
        <end position="284"/>
    </location>
</feature>
<sequence length="597" mass="61130">MFKNKRPARGSGGGADEGAGDGEAAAAAAATAAAEKARMWEEEGAKTLEQLEPLVSNNVTAPKHVQEVLQVLVLHAGAHPPTSATSARAAALLDRLVVAHPPAVQQGDTLLVNNNLWDPVTCKWQHDLHARLPRLEPLTRAVGLAALAGSARNALAEAAGLAGRLPLAQDAPRSGDLGEVLLFRHWVRLLKADLDVRLGALRGSPDPSAWRGQLENSLLVRIMQTITTWNDGSRSKPALIRTLAETAVLGALAEQQQGRYEGQPEPATAAAGGTSTSGRGAAAAAGGGAGGGGGGTWGSRWLLCPPGEVGSLAASVLGMLYDAYGALDELHSFVRRGSVGRDNDLVRTDMALHNAVTKGLIYREAGNLAILLQSLPPIATVRLLVYTVADLAYRRSDGGEGLGEGLRAVAEHYIDFGVGEPPKFRASDALRFLLDEPEDGADGAAASGRGHHHSGHAGSTWTWAAGAVLPFLPDRAGLPLLVSTLAAAALRAAAAEQRRLQRLVAGGGGGGDEGMEVEEGLSVADKLAELKTEAAAVAALYGKAAERLARDCAGGGAGRGGGGGAGDPTAAVAVAQRCANLLAGRWLGAAQAVGVRG</sequence>
<evidence type="ECO:0000313" key="2">
    <source>
        <dbReference type="EMBL" id="KXZ53777.1"/>
    </source>
</evidence>
<protein>
    <submittedName>
        <fullName evidence="2">Uncharacterized protein</fullName>
    </submittedName>
</protein>
<name>A0A150GV70_GONPE</name>
<dbReference type="OrthoDB" id="548890at2759"/>
<reference evidence="3" key="1">
    <citation type="journal article" date="2016" name="Nat. Commun.">
        <title>The Gonium pectorale genome demonstrates co-option of cell cycle regulation during the evolution of multicellularity.</title>
        <authorList>
            <person name="Hanschen E.R."/>
            <person name="Marriage T.N."/>
            <person name="Ferris P.J."/>
            <person name="Hamaji T."/>
            <person name="Toyoda A."/>
            <person name="Fujiyama A."/>
            <person name="Neme R."/>
            <person name="Noguchi H."/>
            <person name="Minakuchi Y."/>
            <person name="Suzuki M."/>
            <person name="Kawai-Toyooka H."/>
            <person name="Smith D.R."/>
            <person name="Sparks H."/>
            <person name="Anderson J."/>
            <person name="Bakaric R."/>
            <person name="Luria V."/>
            <person name="Karger A."/>
            <person name="Kirschner M.W."/>
            <person name="Durand P.M."/>
            <person name="Michod R.E."/>
            <person name="Nozaki H."/>
            <person name="Olson B.J."/>
        </authorList>
    </citation>
    <scope>NUCLEOTIDE SEQUENCE [LARGE SCALE GENOMIC DNA]</scope>
    <source>
        <strain evidence="3">NIES-2863</strain>
    </source>
</reference>
<evidence type="ECO:0000313" key="3">
    <source>
        <dbReference type="Proteomes" id="UP000075714"/>
    </source>
</evidence>
<gene>
    <name evidence="2" type="ORF">GPECTOR_6g695</name>
</gene>
<dbReference type="Proteomes" id="UP000075714">
    <property type="component" value="Unassembled WGS sequence"/>
</dbReference>
<feature type="region of interest" description="Disordered" evidence="1">
    <location>
        <begin position="256"/>
        <end position="289"/>
    </location>
</feature>
<dbReference type="EMBL" id="LSYV01000007">
    <property type="protein sequence ID" value="KXZ53777.1"/>
    <property type="molecule type" value="Genomic_DNA"/>
</dbReference>
<proteinExistence type="predicted"/>
<dbReference type="AlphaFoldDB" id="A0A150GV70"/>
<accession>A0A150GV70</accession>
<organism evidence="2 3">
    <name type="scientific">Gonium pectorale</name>
    <name type="common">Green alga</name>
    <dbReference type="NCBI Taxonomy" id="33097"/>
    <lineage>
        <taxon>Eukaryota</taxon>
        <taxon>Viridiplantae</taxon>
        <taxon>Chlorophyta</taxon>
        <taxon>core chlorophytes</taxon>
        <taxon>Chlorophyceae</taxon>
        <taxon>CS clade</taxon>
        <taxon>Chlamydomonadales</taxon>
        <taxon>Volvocaceae</taxon>
        <taxon>Gonium</taxon>
    </lineage>
</organism>